<evidence type="ECO:0000313" key="2">
    <source>
        <dbReference type="Proteomes" id="UP000186015"/>
    </source>
</evidence>
<organism evidence="1 2">
    <name type="scientific">Ruminococcus albus</name>
    <dbReference type="NCBI Taxonomy" id="1264"/>
    <lineage>
        <taxon>Bacteria</taxon>
        <taxon>Bacillati</taxon>
        <taxon>Bacillota</taxon>
        <taxon>Clostridia</taxon>
        <taxon>Eubacteriales</taxon>
        <taxon>Oscillospiraceae</taxon>
        <taxon>Ruminococcus</taxon>
    </lineage>
</organism>
<evidence type="ECO:0000313" key="1">
    <source>
        <dbReference type="EMBL" id="SEK57588.1"/>
    </source>
</evidence>
<dbReference type="EMBL" id="FOAT01000003">
    <property type="protein sequence ID" value="SEK57588.1"/>
    <property type="molecule type" value="Genomic_DNA"/>
</dbReference>
<dbReference type="Proteomes" id="UP000186015">
    <property type="component" value="Unassembled WGS sequence"/>
</dbReference>
<gene>
    <name evidence="1" type="ORF">SAMN05216469_103247</name>
</gene>
<protein>
    <submittedName>
        <fullName evidence="1">Uncharacterized protein</fullName>
    </submittedName>
</protein>
<name>A0A1H7I581_RUMAL</name>
<proteinExistence type="predicted"/>
<dbReference type="RefSeq" id="WP_170844254.1">
    <property type="nucleotide sequence ID" value="NZ_FOAT01000003.1"/>
</dbReference>
<accession>A0A1H7I581</accession>
<sequence>MKVQKVTEKIKLGQENVKAESKDCLHDCAELQYIGKTSTKGCTKRTVYTAKYTNLF</sequence>
<dbReference type="AlphaFoldDB" id="A0A1H7I581"/>
<reference evidence="1 2" key="1">
    <citation type="submission" date="2016-10" db="EMBL/GenBank/DDBJ databases">
        <authorList>
            <person name="de Groot N.N."/>
        </authorList>
    </citation>
    <scope>NUCLEOTIDE SEQUENCE [LARGE SCALE GENOMIC DNA]</scope>
    <source>
        <strain evidence="1 2">KH2T6</strain>
    </source>
</reference>